<protein>
    <submittedName>
        <fullName evidence="1">Uncharacterized protein</fullName>
    </submittedName>
</protein>
<name>A0A9Q1BUQ5_HOLLE</name>
<reference evidence="1" key="1">
    <citation type="submission" date="2021-10" db="EMBL/GenBank/DDBJ databases">
        <title>Tropical sea cucumber genome reveals ecological adaptation and Cuvierian tubules defense mechanism.</title>
        <authorList>
            <person name="Chen T."/>
        </authorList>
    </citation>
    <scope>NUCLEOTIDE SEQUENCE</scope>
    <source>
        <strain evidence="1">Nanhai2018</strain>
        <tissue evidence="1">Muscle</tissue>
    </source>
</reference>
<comment type="caution">
    <text evidence="1">The sequence shown here is derived from an EMBL/GenBank/DDBJ whole genome shotgun (WGS) entry which is preliminary data.</text>
</comment>
<sequence>MYKIKSPVCLKTPPGTQFLSKFRMPRISSHNVVSALLWFKVIHLIVFRRLSHRRNSQLISGCYRQLLLWFKVIHLIVI</sequence>
<accession>A0A9Q1BUQ5</accession>
<dbReference type="EMBL" id="JAIZAY010000011">
    <property type="protein sequence ID" value="KAJ8033023.1"/>
    <property type="molecule type" value="Genomic_DNA"/>
</dbReference>
<keyword evidence="2" id="KW-1185">Reference proteome</keyword>
<organism evidence="1 2">
    <name type="scientific">Holothuria leucospilota</name>
    <name type="common">Black long sea cucumber</name>
    <name type="synonym">Mertensiothuria leucospilota</name>
    <dbReference type="NCBI Taxonomy" id="206669"/>
    <lineage>
        <taxon>Eukaryota</taxon>
        <taxon>Metazoa</taxon>
        <taxon>Echinodermata</taxon>
        <taxon>Eleutherozoa</taxon>
        <taxon>Echinozoa</taxon>
        <taxon>Holothuroidea</taxon>
        <taxon>Aspidochirotacea</taxon>
        <taxon>Aspidochirotida</taxon>
        <taxon>Holothuriidae</taxon>
        <taxon>Holothuria</taxon>
    </lineage>
</organism>
<dbReference type="AlphaFoldDB" id="A0A9Q1BUQ5"/>
<dbReference type="Proteomes" id="UP001152320">
    <property type="component" value="Chromosome 11"/>
</dbReference>
<evidence type="ECO:0000313" key="1">
    <source>
        <dbReference type="EMBL" id="KAJ8033023.1"/>
    </source>
</evidence>
<evidence type="ECO:0000313" key="2">
    <source>
        <dbReference type="Proteomes" id="UP001152320"/>
    </source>
</evidence>
<gene>
    <name evidence="1" type="ORF">HOLleu_23143</name>
</gene>
<proteinExistence type="predicted"/>